<dbReference type="PANTHER" id="PTHR46696">
    <property type="entry name" value="P450, PUTATIVE (EUROFUNG)-RELATED"/>
    <property type="match status" value="1"/>
</dbReference>
<keyword evidence="5 7" id="KW-0408">Iron</keyword>
<evidence type="ECO:0000256" key="2">
    <source>
        <dbReference type="ARBA" id="ARBA00022617"/>
    </source>
</evidence>
<keyword evidence="4 7" id="KW-0560">Oxidoreductase</keyword>
<dbReference type="InterPro" id="IPR001128">
    <property type="entry name" value="Cyt_P450"/>
</dbReference>
<organism evidence="8 9">
    <name type="scientific">Actinomadura barringtoniae</name>
    <dbReference type="NCBI Taxonomy" id="1427535"/>
    <lineage>
        <taxon>Bacteria</taxon>
        <taxon>Bacillati</taxon>
        <taxon>Actinomycetota</taxon>
        <taxon>Actinomycetes</taxon>
        <taxon>Streptosporangiales</taxon>
        <taxon>Thermomonosporaceae</taxon>
        <taxon>Actinomadura</taxon>
    </lineage>
</organism>
<evidence type="ECO:0000256" key="6">
    <source>
        <dbReference type="ARBA" id="ARBA00023033"/>
    </source>
</evidence>
<dbReference type="PROSITE" id="PS00086">
    <property type="entry name" value="CYTOCHROME_P450"/>
    <property type="match status" value="1"/>
</dbReference>
<gene>
    <name evidence="8" type="ORF">J4573_52445</name>
</gene>
<dbReference type="EMBL" id="JAGEOJ010000042">
    <property type="protein sequence ID" value="MBO2455769.1"/>
    <property type="molecule type" value="Genomic_DNA"/>
</dbReference>
<dbReference type="InterPro" id="IPR002397">
    <property type="entry name" value="Cyt_P450_B"/>
</dbReference>
<reference evidence="8" key="1">
    <citation type="submission" date="2021-03" db="EMBL/GenBank/DDBJ databases">
        <authorList>
            <person name="Kanchanasin P."/>
            <person name="Saeng-In P."/>
            <person name="Phongsopitanun W."/>
            <person name="Yuki M."/>
            <person name="Kudo T."/>
            <person name="Ohkuma M."/>
            <person name="Tanasupawat S."/>
        </authorList>
    </citation>
    <scope>NUCLEOTIDE SEQUENCE</scope>
    <source>
        <strain evidence="8">GKU 128</strain>
    </source>
</reference>
<name>A0A939TAT1_9ACTN</name>
<evidence type="ECO:0000313" key="9">
    <source>
        <dbReference type="Proteomes" id="UP000669179"/>
    </source>
</evidence>
<dbReference type="GO" id="GO:0016705">
    <property type="term" value="F:oxidoreductase activity, acting on paired donors, with incorporation or reduction of molecular oxygen"/>
    <property type="evidence" value="ECO:0007669"/>
    <property type="project" value="InterPro"/>
</dbReference>
<keyword evidence="6 7" id="KW-0503">Monooxygenase</keyword>
<dbReference type="GO" id="GO:0020037">
    <property type="term" value="F:heme binding"/>
    <property type="evidence" value="ECO:0007669"/>
    <property type="project" value="InterPro"/>
</dbReference>
<dbReference type="Gene3D" id="1.10.630.10">
    <property type="entry name" value="Cytochrome P450"/>
    <property type="match status" value="1"/>
</dbReference>
<proteinExistence type="inferred from homology"/>
<dbReference type="FunFam" id="1.10.630.10:FF:000018">
    <property type="entry name" value="Cytochrome P450 monooxygenase"/>
    <property type="match status" value="1"/>
</dbReference>
<keyword evidence="9" id="KW-1185">Reference proteome</keyword>
<protein>
    <submittedName>
        <fullName evidence="8">Cytochrome P450</fullName>
    </submittedName>
</protein>
<comment type="caution">
    <text evidence="8">The sequence shown here is derived from an EMBL/GenBank/DDBJ whole genome shotgun (WGS) entry which is preliminary data.</text>
</comment>
<evidence type="ECO:0000256" key="3">
    <source>
        <dbReference type="ARBA" id="ARBA00022723"/>
    </source>
</evidence>
<dbReference type="Proteomes" id="UP000669179">
    <property type="component" value="Unassembled WGS sequence"/>
</dbReference>
<dbReference type="GO" id="GO:0004497">
    <property type="term" value="F:monooxygenase activity"/>
    <property type="evidence" value="ECO:0007669"/>
    <property type="project" value="UniProtKB-KW"/>
</dbReference>
<comment type="similarity">
    <text evidence="1 7">Belongs to the cytochrome P450 family.</text>
</comment>
<dbReference type="PANTHER" id="PTHR46696:SF1">
    <property type="entry name" value="CYTOCHROME P450 YJIB-RELATED"/>
    <property type="match status" value="1"/>
</dbReference>
<keyword evidence="2 7" id="KW-0349">Heme</keyword>
<sequence>MFNPFEPGFTDDPYPTYRRMRETDPVHEHPFGLWILTGYEEVAQVLRSDLSVDVGRVTSGAFREQSDELASSGLDVLTLSMLDRDPPDHTRLRSLVAKVFTPRKVSALEPEVTELVDAALDEIAEAGRADLVPALAFPLPFTVISRMLGMPPTDSERVRELSGLLVRSLEPVNGPEMLASIAEAGVEMTAIIRELIAWKRKRPANDLLSSLIMAEHEGSRLTDDELVAQVTLLYVAGHETTVNLIANGVVALLRAPEQLAMLRERPDLADNAVEEFLRYDSPVQQTRRVTTRPYTVRDREIPPGTFVVAALASANRDENYWGPDADRLRIDRDNARAHVSFSVGRHHCLGSALARLEGRVAIERLVRRFPGLAPDGEVEWNGRINLRGPERLPISV</sequence>
<evidence type="ECO:0000256" key="5">
    <source>
        <dbReference type="ARBA" id="ARBA00023004"/>
    </source>
</evidence>
<dbReference type="PRINTS" id="PR00359">
    <property type="entry name" value="BP450"/>
</dbReference>
<dbReference type="SUPFAM" id="SSF48264">
    <property type="entry name" value="Cytochrome P450"/>
    <property type="match status" value="1"/>
</dbReference>
<evidence type="ECO:0000256" key="4">
    <source>
        <dbReference type="ARBA" id="ARBA00023002"/>
    </source>
</evidence>
<dbReference type="InterPro" id="IPR017972">
    <property type="entry name" value="Cyt_P450_CS"/>
</dbReference>
<dbReference type="GO" id="GO:0005506">
    <property type="term" value="F:iron ion binding"/>
    <property type="evidence" value="ECO:0007669"/>
    <property type="project" value="InterPro"/>
</dbReference>
<dbReference type="Pfam" id="PF00067">
    <property type="entry name" value="p450"/>
    <property type="match status" value="1"/>
</dbReference>
<dbReference type="AlphaFoldDB" id="A0A939TAT1"/>
<keyword evidence="3 7" id="KW-0479">Metal-binding</keyword>
<evidence type="ECO:0000256" key="1">
    <source>
        <dbReference type="ARBA" id="ARBA00010617"/>
    </source>
</evidence>
<accession>A0A939TAT1</accession>
<evidence type="ECO:0000313" key="8">
    <source>
        <dbReference type="EMBL" id="MBO2455769.1"/>
    </source>
</evidence>
<dbReference type="InterPro" id="IPR036396">
    <property type="entry name" value="Cyt_P450_sf"/>
</dbReference>
<evidence type="ECO:0000256" key="7">
    <source>
        <dbReference type="RuleBase" id="RU000461"/>
    </source>
</evidence>
<dbReference type="CDD" id="cd20625">
    <property type="entry name" value="CYP164-like"/>
    <property type="match status" value="1"/>
</dbReference>